<dbReference type="InterPro" id="IPR051199">
    <property type="entry name" value="LPS_LOS_Heptosyltrfase"/>
</dbReference>
<dbReference type="SUPFAM" id="SSF53756">
    <property type="entry name" value="UDP-Glycosyltransferase/glycogen phosphorylase"/>
    <property type="match status" value="1"/>
</dbReference>
<comment type="similarity">
    <text evidence="3">Belongs to the glycosyltransferase 9 family.</text>
</comment>
<gene>
    <name evidence="6" type="primary">waaF</name>
    <name evidence="6" type="ordered locus">Hfelis_09810</name>
</gene>
<dbReference type="KEGG" id="hfe:HFELIS_09810"/>
<dbReference type="PANTHER" id="PTHR30160:SF7">
    <property type="entry name" value="ADP-HEPTOSE--LPS HEPTOSYLTRANSFERASE 2"/>
    <property type="match status" value="1"/>
</dbReference>
<evidence type="ECO:0000256" key="3">
    <source>
        <dbReference type="ARBA" id="ARBA00043995"/>
    </source>
</evidence>
<dbReference type="Gene3D" id="3.40.50.2000">
    <property type="entry name" value="Glycogen Phosphorylase B"/>
    <property type="match status" value="2"/>
</dbReference>
<dbReference type="OrthoDB" id="9797795at2"/>
<evidence type="ECO:0000256" key="2">
    <source>
        <dbReference type="ARBA" id="ARBA00022679"/>
    </source>
</evidence>
<organism evidence="6 7">
    <name type="scientific">Helicobacter felis (strain ATCC 49179 / CCUG 28539 / NCTC 12436 / CS1)</name>
    <dbReference type="NCBI Taxonomy" id="936155"/>
    <lineage>
        <taxon>Bacteria</taxon>
        <taxon>Pseudomonadati</taxon>
        <taxon>Campylobacterota</taxon>
        <taxon>Epsilonproteobacteria</taxon>
        <taxon>Campylobacterales</taxon>
        <taxon>Helicobacteraceae</taxon>
        <taxon>Helicobacter</taxon>
    </lineage>
</organism>
<dbReference type="Pfam" id="PF01075">
    <property type="entry name" value="Glyco_transf_9"/>
    <property type="match status" value="1"/>
</dbReference>
<evidence type="ECO:0000256" key="5">
    <source>
        <dbReference type="ARBA" id="ARBA00047503"/>
    </source>
</evidence>
<evidence type="ECO:0000313" key="7">
    <source>
        <dbReference type="Proteomes" id="UP000007934"/>
    </source>
</evidence>
<protein>
    <recommendedName>
        <fullName evidence="4">lipopolysaccharide heptosyltransferase II</fullName>
        <ecNumber evidence="4">2.4.99.24</ecNumber>
    </recommendedName>
</protein>
<reference evidence="6 7" key="1">
    <citation type="journal article" date="2011" name="Genome Biol. Evol.">
        <title>Comparative whole genome sequence analysis of the carcinogenic bacterial model pathogen Helicobacter felis.</title>
        <authorList>
            <person name="Arnold I.C."/>
            <person name="Zigova Z."/>
            <person name="Holden M."/>
            <person name="Lawley T.D."/>
            <person name="Rad R."/>
            <person name="Dougan G."/>
            <person name="Falkow S."/>
            <person name="Bentley S.D."/>
            <person name="Muller A."/>
        </authorList>
    </citation>
    <scope>NUCLEOTIDE SEQUENCE [LARGE SCALE GENOMIC DNA]</scope>
    <source>
        <strain evidence="7">ATCC 49179 / CCUG 28539 / NCTC 12436 / CS1</strain>
    </source>
</reference>
<keyword evidence="2" id="KW-0808">Transferase</keyword>
<accession>E7ACN4</accession>
<dbReference type="EMBL" id="FQ670179">
    <property type="protein sequence ID" value="CBY83065.1"/>
    <property type="molecule type" value="Genomic_DNA"/>
</dbReference>
<dbReference type="Proteomes" id="UP000007934">
    <property type="component" value="Chromosome"/>
</dbReference>
<proteinExistence type="inferred from homology"/>
<dbReference type="NCBIfam" id="TIGR02195">
    <property type="entry name" value="heptsyl_trn_II"/>
    <property type="match status" value="1"/>
</dbReference>
<dbReference type="InterPro" id="IPR002201">
    <property type="entry name" value="Glyco_trans_9"/>
</dbReference>
<evidence type="ECO:0000256" key="4">
    <source>
        <dbReference type="ARBA" id="ARBA00044042"/>
    </source>
</evidence>
<dbReference type="STRING" id="936155.HFELIS_09810"/>
<evidence type="ECO:0000313" key="6">
    <source>
        <dbReference type="EMBL" id="CBY83065.1"/>
    </source>
</evidence>
<dbReference type="eggNOG" id="COG0859">
    <property type="taxonomic scope" value="Bacteria"/>
</dbReference>
<name>E7ACN4_HELFC</name>
<comment type="catalytic activity">
    <reaction evidence="5">
        <text>an L-alpha-D-Hep-(1-&gt;5)-[alpha-Kdo-(2-&gt;4)]-alpha-Kdo-(2-&gt;6)-lipid A + ADP-L-glycero-beta-D-manno-heptose = an L-alpha-D-Hep-(1-&gt;3)-L-alpha-D-Hep-(1-&gt;5)-[alpha-Kdo-(2-&gt;4)]-alpha-Kdo-(2-&gt;6)-lipid A + ADP + H(+)</text>
        <dbReference type="Rhea" id="RHEA:74071"/>
        <dbReference type="ChEBI" id="CHEBI:15378"/>
        <dbReference type="ChEBI" id="CHEBI:61506"/>
        <dbReference type="ChEBI" id="CHEBI:193068"/>
        <dbReference type="ChEBI" id="CHEBI:193069"/>
        <dbReference type="ChEBI" id="CHEBI:456216"/>
        <dbReference type="EC" id="2.4.99.24"/>
    </reaction>
</comment>
<dbReference type="InterPro" id="IPR011910">
    <property type="entry name" value="RfaF"/>
</dbReference>
<keyword evidence="7" id="KW-1185">Reference proteome</keyword>
<evidence type="ECO:0000256" key="1">
    <source>
        <dbReference type="ARBA" id="ARBA00022676"/>
    </source>
</evidence>
<keyword evidence="1" id="KW-0328">Glycosyltransferase</keyword>
<sequence length="330" mass="36861">MKILLRLPNWLGDGVMATPTIEVLRAYYQESTLILVGSPVVCALFKDNPNTITLVDETKKTKSRALATYQLAKQIGPCDLAITLTNHFYSALLLYLTKTPMRIGYAKFPRTPLLTHALKPLKHAHQVERYYHLLHTHLPHLDPTPPPLKLHAHRTPISKRIGLNPGAAYGSAKRWKPEYFAQVGAYFLDQGYEVYLFGARTDLETAHQIMQLIPPHPRLLNLCDQTTLAELIDWIGSLTLFITNDSGPMHIATALQVPLIALFGPTNMQETSPWQHPRASLINKNLPCAPCKKRACPLKPGGDIKPHACMDTITPQEVIAIAKDLLNQSL</sequence>
<dbReference type="GO" id="GO:0008713">
    <property type="term" value="F:ADP-heptose-lipopolysaccharide heptosyltransferase activity"/>
    <property type="evidence" value="ECO:0007669"/>
    <property type="project" value="UniProtKB-EC"/>
</dbReference>
<dbReference type="AlphaFoldDB" id="E7ACN4"/>
<dbReference type="RefSeq" id="WP_013469431.1">
    <property type="nucleotide sequence ID" value="NC_014810.2"/>
</dbReference>
<dbReference type="PANTHER" id="PTHR30160">
    <property type="entry name" value="TETRAACYLDISACCHARIDE 4'-KINASE-RELATED"/>
    <property type="match status" value="1"/>
</dbReference>
<dbReference type="CDD" id="cd03789">
    <property type="entry name" value="GT9_LPS_heptosyltransferase"/>
    <property type="match status" value="1"/>
</dbReference>
<dbReference type="EC" id="2.4.99.24" evidence="4"/>
<dbReference type="GeneID" id="36133707"/>
<dbReference type="GO" id="GO:0009244">
    <property type="term" value="P:lipopolysaccharide core region biosynthetic process"/>
    <property type="evidence" value="ECO:0007669"/>
    <property type="project" value="TreeGrafter"/>
</dbReference>
<dbReference type="GO" id="GO:0005829">
    <property type="term" value="C:cytosol"/>
    <property type="evidence" value="ECO:0007669"/>
    <property type="project" value="TreeGrafter"/>
</dbReference>
<dbReference type="HOGENOM" id="CLU_038371_7_0_7"/>